<sequence>MSSVHSGPSVQAPESDGARHSVDEVLAAAVVVLGRYEDRDQLALDVTVDAAESAPGAAAMHRVVVDCAPSATFAQVRATLAGQLPSPRPVGRWTVEVTDPVALDPDAGARPAGRGELTVRQGADPTLVLDHPHASGPGLHEAVTRVLAAGTAHPGQELAELPVLSRDETDIQQQRLTGAPSPVPAETTIHELVRDAARRHPERVAAACDAESLTYEELVERSDRVAGAVLAHGIARGEVVAVVAERSCAVLTAALGVLTAGGAFFLLDPTLPAARREQLLAAAGVRLVVTTRAGRAALTADRPTLVLEDLGPADAIGDRPKLHGDDLAYLMFTSGSRGKPKGVLVRHRSFVNRQRWLIDRLGLGPEDVSLGRTALSFDPAVCEMFRLLPVGGRVWFLPTGHERDPARVLDAIERQRVTVVDLVPSPLRSLLEHVATLGLFSSVSSLRWVLAGAETLHPWLVELFEEVAGRRGGAHLLNGWGATEVCVDVTSFDCSVGPVREPVPVGRPIPGTGVAVLDRHGRFTPLGVPGELFVRGRCLAAGYLNDAELTDERFVQRPVAGPELLYRSGDRVRWRADGNLEFLGRLDDELSVRGQRIAPAEIEAVLRRHPAVDDALVRTVSEGASAAGSERLIAWVTHDASSAPPEPGELRTHLAEFLPSTMVPEVVHVLDAFPRTVHDKVDVKALPTASPALAGDSATGPLPSLSASVEDTLVALWREVLNGAAIGPDDDLIARGATSLDAARVATRAAASLCGRLDVITIFAHPTIRAQAAAIRDCDHASCRVARLEPTPPTETAPASHSQLRHWITSRFDATSSAYNIAVGIELAEVPDPAVLRTALDELTVRHEILRTTFALEDGELVQRIRPPQPGWVPVEVGAAADPSRHLRAVSERPFDTEAGPLLRLGLITPADAERTPDRGTVLYLVIHHLISDTWSLTLLLTELAARCRALAAGDGPAELPPARLQYRDYAAWEQARLAGPAGQRMRGFWTDQLAGPLPALGLPLDAPRGSAKVPGADVQRFALDPEVTDALRSWAGGHRATMFMALLTATSAWLHRLTGQRDLVVGTPVAGRPHLDLEDVLGSFVNSVALRVAVDPEASPEELLAHVRSTALEAFAHEEYPLDLLVRDLGLVRDPERSALFDVMLVLQNAPGARTESVWGEPSARRVDVDRGVGKLDMIVTFVEDEDGLRGEIEYDSHLFASTTIERWLTGLSRTIAALPHSGGATAATLARKALDAPTDPVLLHTAAERHARLTPARTAVVCEDRVLTYGELNSRANRLARRLRDEFGVAPGKIVGYAVERSERVPVIQLAVLKAGGAFLGIDPAHPEARSRAVLEDARPVLLVVDRHEQGCRPEGVEWLPVLALDDAPEPSDDGEGAADLIPSAGADDPAYVIYTSGSTGTPKGVVVEHRNALALLWAGGWPFDFRDDDVWTSTHSFAFDFSVWELHLPLSRGARVVIIPEATRRDPRKLLPVLLRERVTVLSQVPSTFERAVDALDRRPELAPTSLRYVIFGGEPINPGAVRRFAGHLPGVDLVNGYGITETTVFTTFKRLDLSEAPEAPDAPPSDMQNIGRPIGTMSVELRDTDGKLVPEGSVGEIVISGPAVARGYLGRPEETARVFGVHADAPGAGGHDGRPPRRWYRSGDLARRLPSGDLVFVGRRDRQVKIRGYRVELEEVRSAILSTGLLAGDAVTDVRTGPHDTPTMVAYLDDRDREQIPALRQRLQELLPAPMIPASFVTVDDWPTTANGKADLDALRARYSGDRQDPAEDRSEPAATDQGATGGTPDTMASLGELWGELLGHCDLGPDDNFFTVGGHSLLAVALVTRVEENLGVVLGLEDVLTHATLAGQAELIDARRTPAVEQPATGPDPLPAAPDSGDHPLSPAQAEFWLLDQFRAPGTPAATPEILDLGTPWDPAADRTAFARLVESFEILRTDFPLAGARPRQRIRPHGHEDALRLTDLSRTPTAEDLRKLLDEEAARPLDLTEGPLFRLHLVRRPDASTLAVVTAHHIVWDGMSCDVLTRWWQQDRQAQRAGDVTPRRPARQFRDIAAQQLDYLQSPEGRAELAWWTGRLTGAHRTRLDLTPLGIGHPSGPRDFLGRRHRVTLDAHRTRALQALCSDAQTTLFAGLHAVVKAFLFALTRQTDLVVMSPVSLRDGRVLEEQLGPLINTVALRDHVEPREPFRALLDSVRHSVVDALAHRRIPPGDIGRALGLDADAPLADIGLTLQPRTGTTEAAWTEEVFGAHTPLWFDITEQADTLHVEIVAPRARIDDDTLAELGRAFLRIVGLLLDHADAPLEQAVGVRPAESPAPLTIELRY</sequence>
<dbReference type="EMBL" id="BLIO01000001">
    <property type="protein sequence ID" value="GFE19140.1"/>
    <property type="molecule type" value="Genomic_DNA"/>
</dbReference>
<dbReference type="SMART" id="SM00823">
    <property type="entry name" value="PKS_PP"/>
    <property type="match status" value="2"/>
</dbReference>
<proteinExistence type="predicted"/>
<evidence type="ECO:0000256" key="3">
    <source>
        <dbReference type="ARBA" id="ARBA00022553"/>
    </source>
</evidence>
<dbReference type="Gene3D" id="3.30.559.10">
    <property type="entry name" value="Chloramphenicol acetyltransferase-like domain"/>
    <property type="match status" value="2"/>
</dbReference>
<dbReference type="PANTHER" id="PTHR45527">
    <property type="entry name" value="NONRIBOSOMAL PEPTIDE SYNTHETASE"/>
    <property type="match status" value="1"/>
</dbReference>
<dbReference type="InterPro" id="IPR042099">
    <property type="entry name" value="ANL_N_sf"/>
</dbReference>
<keyword evidence="2" id="KW-0596">Phosphopantetheine</keyword>
<dbReference type="InterPro" id="IPR020806">
    <property type="entry name" value="PKS_PP-bd"/>
</dbReference>
<protein>
    <recommendedName>
        <fullName evidence="5">Carrier domain-containing protein</fullName>
    </recommendedName>
</protein>
<dbReference type="InterPro" id="IPR036736">
    <property type="entry name" value="ACP-like_sf"/>
</dbReference>
<gene>
    <name evidence="6" type="ORF">Sgleb_71870</name>
</gene>
<dbReference type="GO" id="GO:0003824">
    <property type="term" value="F:catalytic activity"/>
    <property type="evidence" value="ECO:0007669"/>
    <property type="project" value="InterPro"/>
</dbReference>
<comment type="caution">
    <text evidence="6">The sequence shown here is derived from an EMBL/GenBank/DDBJ whole genome shotgun (WGS) entry which is preliminary data.</text>
</comment>
<dbReference type="Pfam" id="PF00501">
    <property type="entry name" value="AMP-binding"/>
    <property type="match status" value="2"/>
</dbReference>
<evidence type="ECO:0000256" key="2">
    <source>
        <dbReference type="ARBA" id="ARBA00022450"/>
    </source>
</evidence>
<accession>A0A640T7I7</accession>
<evidence type="ECO:0000256" key="4">
    <source>
        <dbReference type="SAM" id="MobiDB-lite"/>
    </source>
</evidence>
<dbReference type="GO" id="GO:0005737">
    <property type="term" value="C:cytoplasm"/>
    <property type="evidence" value="ECO:0007669"/>
    <property type="project" value="TreeGrafter"/>
</dbReference>
<keyword evidence="7" id="KW-1185">Reference proteome</keyword>
<dbReference type="Gene3D" id="3.40.50.12780">
    <property type="entry name" value="N-terminal domain of ligase-like"/>
    <property type="match status" value="2"/>
</dbReference>
<keyword evidence="3" id="KW-0597">Phosphoprotein</keyword>
<feature type="region of interest" description="Disordered" evidence="4">
    <location>
        <begin position="1765"/>
        <end position="1789"/>
    </location>
</feature>
<dbReference type="NCBIfam" id="TIGR01733">
    <property type="entry name" value="AA-adenyl-dom"/>
    <property type="match status" value="2"/>
</dbReference>
<feature type="compositionally biased region" description="Basic and acidic residues" evidence="4">
    <location>
        <begin position="1765"/>
        <end position="1776"/>
    </location>
</feature>
<comment type="cofactor">
    <cofactor evidence="1">
        <name>pantetheine 4'-phosphate</name>
        <dbReference type="ChEBI" id="CHEBI:47942"/>
    </cofactor>
</comment>
<dbReference type="InterPro" id="IPR023213">
    <property type="entry name" value="CAT-like_dom_sf"/>
</dbReference>
<dbReference type="GO" id="GO:0031177">
    <property type="term" value="F:phosphopantetheine binding"/>
    <property type="evidence" value="ECO:0007669"/>
    <property type="project" value="InterPro"/>
</dbReference>
<dbReference type="CDD" id="cd05930">
    <property type="entry name" value="A_NRPS"/>
    <property type="match status" value="1"/>
</dbReference>
<dbReference type="Pfam" id="PF00668">
    <property type="entry name" value="Condensation"/>
    <property type="match status" value="2"/>
</dbReference>
<feature type="domain" description="Carrier" evidence="5">
    <location>
        <begin position="1786"/>
        <end position="1861"/>
    </location>
</feature>
<dbReference type="CDD" id="cd19531">
    <property type="entry name" value="LCL_NRPS-like"/>
    <property type="match status" value="1"/>
</dbReference>
<dbReference type="InterPro" id="IPR006162">
    <property type="entry name" value="Ppantetheine_attach_site"/>
</dbReference>
<evidence type="ECO:0000313" key="6">
    <source>
        <dbReference type="EMBL" id="GFE19140.1"/>
    </source>
</evidence>
<dbReference type="InterPro" id="IPR045851">
    <property type="entry name" value="AMP-bd_C_sf"/>
</dbReference>
<organism evidence="6 7">
    <name type="scientific">Streptomyces glebosus</name>
    <dbReference type="NCBI Taxonomy" id="249580"/>
    <lineage>
        <taxon>Bacteria</taxon>
        <taxon>Bacillati</taxon>
        <taxon>Actinomycetota</taxon>
        <taxon>Actinomycetes</taxon>
        <taxon>Kitasatosporales</taxon>
        <taxon>Streptomycetaceae</taxon>
        <taxon>Streptomyces</taxon>
    </lineage>
</organism>
<dbReference type="InterPro" id="IPR010071">
    <property type="entry name" value="AA_adenyl_dom"/>
</dbReference>
<dbReference type="Gene3D" id="3.40.50.1820">
    <property type="entry name" value="alpha/beta hydrolase"/>
    <property type="match status" value="1"/>
</dbReference>
<dbReference type="GO" id="GO:0043041">
    <property type="term" value="P:amino acid activation for nonribosomal peptide biosynthetic process"/>
    <property type="evidence" value="ECO:0007669"/>
    <property type="project" value="TreeGrafter"/>
</dbReference>
<dbReference type="PROSITE" id="PS00455">
    <property type="entry name" value="AMP_BINDING"/>
    <property type="match status" value="1"/>
</dbReference>
<dbReference type="SUPFAM" id="SSF47336">
    <property type="entry name" value="ACP-like"/>
    <property type="match status" value="2"/>
</dbReference>
<dbReference type="SUPFAM" id="SSF52777">
    <property type="entry name" value="CoA-dependent acyltransferases"/>
    <property type="match status" value="4"/>
</dbReference>
<dbReference type="InterPro" id="IPR020845">
    <property type="entry name" value="AMP-binding_CS"/>
</dbReference>
<evidence type="ECO:0000256" key="1">
    <source>
        <dbReference type="ARBA" id="ARBA00001957"/>
    </source>
</evidence>
<dbReference type="RefSeq" id="WP_190145008.1">
    <property type="nucleotide sequence ID" value="NZ_BLIO01000001.1"/>
</dbReference>
<dbReference type="GO" id="GO:0017000">
    <property type="term" value="P:antibiotic biosynthetic process"/>
    <property type="evidence" value="ECO:0007669"/>
    <property type="project" value="UniProtKB-ARBA"/>
</dbReference>
<dbReference type="Gene3D" id="1.10.1200.10">
    <property type="entry name" value="ACP-like"/>
    <property type="match status" value="1"/>
</dbReference>
<dbReference type="Proteomes" id="UP000430079">
    <property type="component" value="Unassembled WGS sequence"/>
</dbReference>
<feature type="domain" description="Carrier" evidence="5">
    <location>
        <begin position="704"/>
        <end position="779"/>
    </location>
</feature>
<dbReference type="InterPro" id="IPR009081">
    <property type="entry name" value="PP-bd_ACP"/>
</dbReference>
<dbReference type="GO" id="GO:0008610">
    <property type="term" value="P:lipid biosynthetic process"/>
    <property type="evidence" value="ECO:0007669"/>
    <property type="project" value="UniProtKB-ARBA"/>
</dbReference>
<dbReference type="PANTHER" id="PTHR45527:SF1">
    <property type="entry name" value="FATTY ACID SYNTHASE"/>
    <property type="match status" value="1"/>
</dbReference>
<dbReference type="InterPro" id="IPR001242">
    <property type="entry name" value="Condensation_dom"/>
</dbReference>
<evidence type="ECO:0000313" key="7">
    <source>
        <dbReference type="Proteomes" id="UP000430079"/>
    </source>
</evidence>
<dbReference type="GO" id="GO:0044550">
    <property type="term" value="P:secondary metabolite biosynthetic process"/>
    <property type="evidence" value="ECO:0007669"/>
    <property type="project" value="TreeGrafter"/>
</dbReference>
<dbReference type="InterPro" id="IPR029058">
    <property type="entry name" value="AB_hydrolase_fold"/>
</dbReference>
<dbReference type="PROSITE" id="PS50075">
    <property type="entry name" value="CARRIER"/>
    <property type="match status" value="2"/>
</dbReference>
<reference evidence="6 7" key="1">
    <citation type="submission" date="2019-12" db="EMBL/GenBank/DDBJ databases">
        <title>Whole genome shotgun sequence of Streptomyces hygroscopicus subsp. glebosus NBRC 13786.</title>
        <authorList>
            <person name="Ichikawa N."/>
            <person name="Kimura A."/>
            <person name="Kitahashi Y."/>
            <person name="Komaki H."/>
            <person name="Tamura T."/>
        </authorList>
    </citation>
    <scope>NUCLEOTIDE SEQUENCE [LARGE SCALE GENOMIC DNA]</scope>
    <source>
        <strain evidence="6 7">NBRC 13786</strain>
    </source>
</reference>
<dbReference type="InterPro" id="IPR025110">
    <property type="entry name" value="AMP-bd_C"/>
</dbReference>
<dbReference type="SUPFAM" id="SSF56801">
    <property type="entry name" value="Acetyl-CoA synthetase-like"/>
    <property type="match status" value="2"/>
</dbReference>
<feature type="region of interest" description="Disordered" evidence="4">
    <location>
        <begin position="1864"/>
        <end position="1883"/>
    </location>
</feature>
<dbReference type="Pfam" id="PF00550">
    <property type="entry name" value="PP-binding"/>
    <property type="match status" value="2"/>
</dbReference>
<dbReference type="Gene3D" id="3.30.300.30">
    <property type="match status" value="2"/>
</dbReference>
<dbReference type="InterPro" id="IPR000873">
    <property type="entry name" value="AMP-dep_synth/lig_dom"/>
</dbReference>
<name>A0A640T7I7_9ACTN</name>
<evidence type="ECO:0000259" key="5">
    <source>
        <dbReference type="PROSITE" id="PS50075"/>
    </source>
</evidence>
<dbReference type="PROSITE" id="PS00012">
    <property type="entry name" value="PHOSPHOPANTETHEINE"/>
    <property type="match status" value="1"/>
</dbReference>
<dbReference type="Gene3D" id="3.30.559.30">
    <property type="entry name" value="Nonribosomal peptide synthetase, condensation domain"/>
    <property type="match status" value="2"/>
</dbReference>
<dbReference type="Pfam" id="PF13193">
    <property type="entry name" value="AMP-binding_C"/>
    <property type="match status" value="1"/>
</dbReference>